<name>A0A834MYX5_VESVU</name>
<gene>
    <name evidence="2" type="ORF">HZH66_010001</name>
</gene>
<keyword evidence="1" id="KW-1133">Transmembrane helix</keyword>
<dbReference type="Proteomes" id="UP000614350">
    <property type="component" value="Unassembled WGS sequence"/>
</dbReference>
<feature type="transmembrane region" description="Helical" evidence="1">
    <location>
        <begin position="42"/>
        <end position="61"/>
    </location>
</feature>
<evidence type="ECO:0000313" key="2">
    <source>
        <dbReference type="EMBL" id="KAF7388864.1"/>
    </source>
</evidence>
<keyword evidence="1" id="KW-0812">Transmembrane</keyword>
<sequence length="140" mass="16171">MQVVLFSGSSVILNYLAELLFFRHEIALVITSTSIADSVYPYLYKATRVYVYLCVFVHDLFENSISPPSFHYSHLFATNPSFFSSLTLLGVLVYVFFLSFFFSFSFFVPVFPSHLINSTFIDLLIRVIRIRLLNLDNLIN</sequence>
<feature type="transmembrane region" description="Helical" evidence="1">
    <location>
        <begin position="81"/>
        <end position="108"/>
    </location>
</feature>
<organism evidence="2 3">
    <name type="scientific">Vespula vulgaris</name>
    <name type="common">Yellow jacket</name>
    <name type="synonym">Wasp</name>
    <dbReference type="NCBI Taxonomy" id="7454"/>
    <lineage>
        <taxon>Eukaryota</taxon>
        <taxon>Metazoa</taxon>
        <taxon>Ecdysozoa</taxon>
        <taxon>Arthropoda</taxon>
        <taxon>Hexapoda</taxon>
        <taxon>Insecta</taxon>
        <taxon>Pterygota</taxon>
        <taxon>Neoptera</taxon>
        <taxon>Endopterygota</taxon>
        <taxon>Hymenoptera</taxon>
        <taxon>Apocrita</taxon>
        <taxon>Aculeata</taxon>
        <taxon>Vespoidea</taxon>
        <taxon>Vespidae</taxon>
        <taxon>Vespinae</taxon>
        <taxon>Vespula</taxon>
    </lineage>
</organism>
<comment type="caution">
    <text evidence="2">The sequence shown here is derived from an EMBL/GenBank/DDBJ whole genome shotgun (WGS) entry which is preliminary data.</text>
</comment>
<keyword evidence="3" id="KW-1185">Reference proteome</keyword>
<keyword evidence="1" id="KW-0472">Membrane</keyword>
<evidence type="ECO:0000313" key="3">
    <source>
        <dbReference type="Proteomes" id="UP000614350"/>
    </source>
</evidence>
<protein>
    <submittedName>
        <fullName evidence="2">Uncharacterized protein</fullName>
    </submittedName>
</protein>
<dbReference type="AlphaFoldDB" id="A0A834MYX5"/>
<reference evidence="2" key="1">
    <citation type="journal article" date="2020" name="G3 (Bethesda)">
        <title>High-Quality Assemblies for Three Invasive Social Wasps from the &lt;i&gt;Vespula&lt;/i&gt; Genus.</title>
        <authorList>
            <person name="Harrop T.W.R."/>
            <person name="Guhlin J."/>
            <person name="McLaughlin G.M."/>
            <person name="Permina E."/>
            <person name="Stockwell P."/>
            <person name="Gilligan J."/>
            <person name="Le Lec M.F."/>
            <person name="Gruber M.A.M."/>
            <person name="Quinn O."/>
            <person name="Lovegrove M."/>
            <person name="Duncan E.J."/>
            <person name="Remnant E.J."/>
            <person name="Van Eeckhoven J."/>
            <person name="Graham B."/>
            <person name="Knapp R.A."/>
            <person name="Langford K.W."/>
            <person name="Kronenberg Z."/>
            <person name="Press M.O."/>
            <person name="Eacker S.M."/>
            <person name="Wilson-Rankin E.E."/>
            <person name="Purcell J."/>
            <person name="Lester P.J."/>
            <person name="Dearden P.K."/>
        </authorList>
    </citation>
    <scope>NUCLEOTIDE SEQUENCE</scope>
    <source>
        <strain evidence="2">Marl-1</strain>
    </source>
</reference>
<evidence type="ECO:0000256" key="1">
    <source>
        <dbReference type="SAM" id="Phobius"/>
    </source>
</evidence>
<proteinExistence type="predicted"/>
<dbReference type="EMBL" id="JACSEA010000011">
    <property type="protein sequence ID" value="KAF7388864.1"/>
    <property type="molecule type" value="Genomic_DNA"/>
</dbReference>
<accession>A0A834MYX5</accession>